<feature type="region of interest" description="Disordered" evidence="2">
    <location>
        <begin position="467"/>
        <end position="535"/>
    </location>
</feature>
<comment type="caution">
    <text evidence="3">The sequence shown here is derived from an EMBL/GenBank/DDBJ whole genome shotgun (WGS) entry which is preliminary data.</text>
</comment>
<feature type="compositionally biased region" description="Low complexity" evidence="2">
    <location>
        <begin position="416"/>
        <end position="432"/>
    </location>
</feature>
<feature type="coiled-coil region" evidence="1">
    <location>
        <begin position="116"/>
        <end position="143"/>
    </location>
</feature>
<feature type="compositionally biased region" description="Polar residues" evidence="2">
    <location>
        <begin position="399"/>
        <end position="415"/>
    </location>
</feature>
<dbReference type="AlphaFoldDB" id="W9WX78"/>
<feature type="compositionally biased region" description="Low complexity" evidence="2">
    <location>
        <begin position="524"/>
        <end position="535"/>
    </location>
</feature>
<accession>W9WX78</accession>
<dbReference type="EMBL" id="AMGX01000011">
    <property type="protein sequence ID" value="EXJ69266.1"/>
    <property type="molecule type" value="Genomic_DNA"/>
</dbReference>
<keyword evidence="1" id="KW-0175">Coiled coil</keyword>
<dbReference type="HOGENOM" id="CLU_464595_0_0_1"/>
<reference evidence="3 4" key="1">
    <citation type="submission" date="2013-03" db="EMBL/GenBank/DDBJ databases">
        <title>The Genome Sequence of Cladophialophora psammophila CBS 110553.</title>
        <authorList>
            <consortium name="The Broad Institute Genomics Platform"/>
            <person name="Cuomo C."/>
            <person name="de Hoog S."/>
            <person name="Gorbushina A."/>
            <person name="Walker B."/>
            <person name="Young S.K."/>
            <person name="Zeng Q."/>
            <person name="Gargeya S."/>
            <person name="Fitzgerald M."/>
            <person name="Haas B."/>
            <person name="Abouelleil A."/>
            <person name="Allen A.W."/>
            <person name="Alvarado L."/>
            <person name="Arachchi H.M."/>
            <person name="Berlin A.M."/>
            <person name="Chapman S.B."/>
            <person name="Gainer-Dewar J."/>
            <person name="Goldberg J."/>
            <person name="Griggs A."/>
            <person name="Gujja S."/>
            <person name="Hansen M."/>
            <person name="Howarth C."/>
            <person name="Imamovic A."/>
            <person name="Ireland A."/>
            <person name="Larimer J."/>
            <person name="McCowan C."/>
            <person name="Murphy C."/>
            <person name="Pearson M."/>
            <person name="Poon T.W."/>
            <person name="Priest M."/>
            <person name="Roberts A."/>
            <person name="Saif S."/>
            <person name="Shea T."/>
            <person name="Sisk P."/>
            <person name="Sykes S."/>
            <person name="Wortman J."/>
            <person name="Nusbaum C."/>
            <person name="Birren B."/>
        </authorList>
    </citation>
    <scope>NUCLEOTIDE SEQUENCE [LARGE SCALE GENOMIC DNA]</scope>
    <source>
        <strain evidence="3 4">CBS 110553</strain>
    </source>
</reference>
<evidence type="ECO:0000256" key="2">
    <source>
        <dbReference type="SAM" id="MobiDB-lite"/>
    </source>
</evidence>
<dbReference type="STRING" id="1182543.W9WX78"/>
<proteinExistence type="predicted"/>
<evidence type="ECO:0000313" key="4">
    <source>
        <dbReference type="Proteomes" id="UP000019471"/>
    </source>
</evidence>
<evidence type="ECO:0000313" key="3">
    <source>
        <dbReference type="EMBL" id="EXJ69266.1"/>
    </source>
</evidence>
<dbReference type="RefSeq" id="XP_007746081.1">
    <property type="nucleotide sequence ID" value="XM_007747891.1"/>
</dbReference>
<evidence type="ECO:0000256" key="1">
    <source>
        <dbReference type="SAM" id="Coils"/>
    </source>
</evidence>
<name>W9WX78_9EURO</name>
<feature type="compositionally biased region" description="Low complexity" evidence="2">
    <location>
        <begin position="467"/>
        <end position="476"/>
    </location>
</feature>
<feature type="region of interest" description="Disordered" evidence="2">
    <location>
        <begin position="365"/>
        <end position="447"/>
    </location>
</feature>
<dbReference type="Proteomes" id="UP000019471">
    <property type="component" value="Unassembled WGS sequence"/>
</dbReference>
<sequence length="607" mass="66523">MSVTKLGWSAVDITDAAKVIHALLRNLEWHKDAKRKHRQDFEYLQHCLLPKLRLIGGYVKDIDDSEDHPRKAEWNANLRTLKRTWQKFKDYLSSRNSLLPESLNRDGAAGGLPWSWDELSAQIEEARREVKDTLDDMDRLILLEIWCVICRGSPGKFADNGIFSERFGLVLPRLDSMFEKIEDYGECVSTYRKDVQEILCSIRSNKQDFKSLKNLFQGSMADLAQKISNSQSETEAIKSQLQAMSEKLERLLAQLAEQRGNCTTKTEKRYLDQLRKEVRKQAGSVARLRVSVDETMGIMAEFLHALEKLNFRKGISHRASGAFTDMNDMLSKTTSSLERLYESLRRQTSHVSFKKTTFWRRAKSTDVAPSAHDNNESRHEPLGFQHIPTSAMSGEDNKSATLGTGAENQPAASNESADTALSETTTSTSASTIMALPAPPSSSGLKSSRISIQDLTILLASAPESMSANPAAFSSSSPPPLPRKSSARRSYQYVLRTLSPGGQTRPPPVPAIPAYTATPPPAPAQSSASSSSSLSEADFPSPLFSALPSRPSSIDAGSILDIAASPAPGSTSTATAMTAAGSESAKAPSLLAQLERQYSMTVVTACT</sequence>
<dbReference type="GeneID" id="19192008"/>
<protein>
    <submittedName>
        <fullName evidence="3">Uncharacterized protein</fullName>
    </submittedName>
</protein>
<dbReference type="OrthoDB" id="4160903at2759"/>
<gene>
    <name evidence="3" type="ORF">A1O5_07302</name>
</gene>
<feature type="coiled-coil region" evidence="1">
    <location>
        <begin position="234"/>
        <end position="261"/>
    </location>
</feature>
<organism evidence="3 4">
    <name type="scientific">Cladophialophora psammophila CBS 110553</name>
    <dbReference type="NCBI Taxonomy" id="1182543"/>
    <lineage>
        <taxon>Eukaryota</taxon>
        <taxon>Fungi</taxon>
        <taxon>Dikarya</taxon>
        <taxon>Ascomycota</taxon>
        <taxon>Pezizomycotina</taxon>
        <taxon>Eurotiomycetes</taxon>
        <taxon>Chaetothyriomycetidae</taxon>
        <taxon>Chaetothyriales</taxon>
        <taxon>Herpotrichiellaceae</taxon>
        <taxon>Cladophialophora</taxon>
    </lineage>
</organism>
<keyword evidence="4" id="KW-1185">Reference proteome</keyword>